<organism evidence="1 2">
    <name type="scientific">Leucobacter aridicollis</name>
    <dbReference type="NCBI Taxonomy" id="283878"/>
    <lineage>
        <taxon>Bacteria</taxon>
        <taxon>Bacillati</taxon>
        <taxon>Actinomycetota</taxon>
        <taxon>Actinomycetes</taxon>
        <taxon>Micrococcales</taxon>
        <taxon>Microbacteriaceae</taxon>
        <taxon>Leucobacter</taxon>
    </lineage>
</organism>
<dbReference type="InterPro" id="IPR023214">
    <property type="entry name" value="HAD_sf"/>
</dbReference>
<dbReference type="AlphaFoldDB" id="A0A852QZA6"/>
<dbReference type="RefSeq" id="WP_307814736.1">
    <property type="nucleotide sequence ID" value="NZ_BAAALZ010000005.1"/>
</dbReference>
<comment type="caution">
    <text evidence="1">The sequence shown here is derived from an EMBL/GenBank/DDBJ whole genome shotgun (WGS) entry which is preliminary data.</text>
</comment>
<evidence type="ECO:0000313" key="2">
    <source>
        <dbReference type="Proteomes" id="UP000586095"/>
    </source>
</evidence>
<protein>
    <submittedName>
        <fullName evidence="1">FMN phosphatase YigB (HAD superfamily)</fullName>
    </submittedName>
</protein>
<dbReference type="Gene3D" id="3.40.50.1000">
    <property type="entry name" value="HAD superfamily/HAD-like"/>
    <property type="match status" value="1"/>
</dbReference>
<dbReference type="Pfam" id="PF00702">
    <property type="entry name" value="Hydrolase"/>
    <property type="match status" value="1"/>
</dbReference>
<proteinExistence type="predicted"/>
<dbReference type="InterPro" id="IPR036412">
    <property type="entry name" value="HAD-like_sf"/>
</dbReference>
<sequence length="214" mass="22181">MSAPPAMIFDFDGTVSLGDGPVLAYAQAVADGSGSDEFLPAVREHMALADGAYIDGYDLVRGVALEWGIAASALAQAYLASRELLATPAAPVAAPAGLAEFLERAPAERILLTNAPEIRIEAALDALGLRGAFDAVITSAGKPAGISDLLDRLGPERRVLSVGDVWQNDLAPVHARGHATALVGSHAQPDARPDYAGPTVTELLPALRAWLDGR</sequence>
<reference evidence="1 2" key="1">
    <citation type="submission" date="2020-07" db="EMBL/GenBank/DDBJ databases">
        <title>Sequencing the genomes of 1000 actinobacteria strains.</title>
        <authorList>
            <person name="Klenk H.-P."/>
        </authorList>
    </citation>
    <scope>NUCLEOTIDE SEQUENCE [LARGE SCALE GENOMIC DNA]</scope>
    <source>
        <strain evidence="1 2">DSM 17380</strain>
    </source>
</reference>
<name>A0A852QZA6_9MICO</name>
<evidence type="ECO:0000313" key="1">
    <source>
        <dbReference type="EMBL" id="NYD26691.1"/>
    </source>
</evidence>
<accession>A0A852QZA6</accession>
<dbReference type="Proteomes" id="UP000586095">
    <property type="component" value="Unassembled WGS sequence"/>
</dbReference>
<keyword evidence="2" id="KW-1185">Reference proteome</keyword>
<dbReference type="SUPFAM" id="SSF56784">
    <property type="entry name" value="HAD-like"/>
    <property type="match status" value="1"/>
</dbReference>
<dbReference type="EMBL" id="JACCBD010000001">
    <property type="protein sequence ID" value="NYD26691.1"/>
    <property type="molecule type" value="Genomic_DNA"/>
</dbReference>
<gene>
    <name evidence="1" type="ORF">BJ960_001494</name>
</gene>